<reference evidence="10" key="1">
    <citation type="submission" date="2013-02" db="EMBL/GenBank/DDBJ databases">
        <title>Immune-Related transcriptome of Coptotermes formosanus Shiraki workers: the defense mechanism.</title>
        <authorList>
            <person name="Hussain A."/>
            <person name="Li Y.F."/>
            <person name="Wen S.Y."/>
        </authorList>
    </citation>
    <scope>NUCLEOTIDE SEQUENCE</scope>
</reference>
<dbReference type="GO" id="GO:0005737">
    <property type="term" value="C:cytoplasm"/>
    <property type="evidence" value="ECO:0007669"/>
    <property type="project" value="TreeGrafter"/>
</dbReference>
<keyword evidence="4" id="KW-0904">Protein phosphatase</keyword>
<protein>
    <recommendedName>
        <fullName evidence="8">Serine/threonine-protein phosphatase</fullName>
        <ecNumber evidence="8">3.1.3.16</ecNumber>
    </recommendedName>
</protein>
<dbReference type="GO" id="GO:0004722">
    <property type="term" value="F:protein serine/threonine phosphatase activity"/>
    <property type="evidence" value="ECO:0007669"/>
    <property type="project" value="UniProtKB-EC"/>
</dbReference>
<dbReference type="InterPro" id="IPR029052">
    <property type="entry name" value="Metallo-depent_PP-like"/>
</dbReference>
<keyword evidence="5" id="KW-0464">Manganese</keyword>
<dbReference type="InterPro" id="IPR004843">
    <property type="entry name" value="Calcineurin-like_PHP"/>
</dbReference>
<proteinExistence type="evidence at transcript level"/>
<dbReference type="PRINTS" id="PR00114">
    <property type="entry name" value="STPHPHTASE"/>
</dbReference>
<sequence>MDLNDRMLNALISCASNYLEKNISLIIPKFDVETLTNVVDSATNLFKNDPVVLDIPFPVLIVGDLHGSIIDIVRILKWAGNPGDLTILFLGDLIDRGDFSLEVALIVCLLKIKYSSRVYLIRGNHETASVSTSFGFLKQIKILTGNSVIFKKFCALFDQLPLAAIVGQTFFCCHGGIGPKTTKISEIKKVKKPIDESSEIMTELTWSDPSQYVSTFQSNPRGAGCLFSEQAVKTFLKEHNLKAIIRAHSFIDEGVKVEFKQKLYTVFSCSNYCGTRNNQSGVLKVMSSSGLETQTFPSLPFIK</sequence>
<dbReference type="Gene3D" id="3.60.21.10">
    <property type="match status" value="1"/>
</dbReference>
<organism evidence="10">
    <name type="scientific">Coptotermes formosanus</name>
    <name type="common">Formosan subterranean termite</name>
    <dbReference type="NCBI Taxonomy" id="36987"/>
    <lineage>
        <taxon>Eukaryota</taxon>
        <taxon>Metazoa</taxon>
        <taxon>Ecdysozoa</taxon>
        <taxon>Arthropoda</taxon>
        <taxon>Hexapoda</taxon>
        <taxon>Insecta</taxon>
        <taxon>Pterygota</taxon>
        <taxon>Neoptera</taxon>
        <taxon>Polyneoptera</taxon>
        <taxon>Dictyoptera</taxon>
        <taxon>Blattodea</taxon>
        <taxon>Blattoidea</taxon>
        <taxon>Termitoidae</taxon>
        <taxon>Rhinotermitidae</taxon>
        <taxon>Coptotermes</taxon>
    </lineage>
</organism>
<evidence type="ECO:0000256" key="1">
    <source>
        <dbReference type="ARBA" id="ARBA00001936"/>
    </source>
</evidence>
<dbReference type="GO" id="GO:0046872">
    <property type="term" value="F:metal ion binding"/>
    <property type="evidence" value="ECO:0007669"/>
    <property type="project" value="UniProtKB-KW"/>
</dbReference>
<keyword evidence="3 8" id="KW-0378">Hydrolase</keyword>
<evidence type="ECO:0000256" key="2">
    <source>
        <dbReference type="ARBA" id="ARBA00022723"/>
    </source>
</evidence>
<dbReference type="PROSITE" id="PS00125">
    <property type="entry name" value="SER_THR_PHOSPHATASE"/>
    <property type="match status" value="1"/>
</dbReference>
<dbReference type="Pfam" id="PF00149">
    <property type="entry name" value="Metallophos"/>
    <property type="match status" value="1"/>
</dbReference>
<evidence type="ECO:0000313" key="10">
    <source>
        <dbReference type="EMBL" id="AGM32282.1"/>
    </source>
</evidence>
<keyword evidence="2" id="KW-0479">Metal-binding</keyword>
<dbReference type="SMART" id="SM00156">
    <property type="entry name" value="PP2Ac"/>
    <property type="match status" value="1"/>
</dbReference>
<comment type="similarity">
    <text evidence="8">Belongs to the PPP phosphatase family.</text>
</comment>
<dbReference type="CDD" id="cd00144">
    <property type="entry name" value="MPP_PPP_family"/>
    <property type="match status" value="1"/>
</dbReference>
<dbReference type="InterPro" id="IPR050341">
    <property type="entry name" value="PP1_catalytic_subunit"/>
</dbReference>
<evidence type="ECO:0000256" key="7">
    <source>
        <dbReference type="ARBA" id="ARBA00048336"/>
    </source>
</evidence>
<evidence type="ECO:0000256" key="6">
    <source>
        <dbReference type="ARBA" id="ARBA00047761"/>
    </source>
</evidence>
<evidence type="ECO:0000256" key="3">
    <source>
        <dbReference type="ARBA" id="ARBA00022801"/>
    </source>
</evidence>
<comment type="catalytic activity">
    <reaction evidence="7 8">
        <text>O-phospho-L-threonyl-[protein] + H2O = L-threonyl-[protein] + phosphate</text>
        <dbReference type="Rhea" id="RHEA:47004"/>
        <dbReference type="Rhea" id="RHEA-COMP:11060"/>
        <dbReference type="Rhea" id="RHEA-COMP:11605"/>
        <dbReference type="ChEBI" id="CHEBI:15377"/>
        <dbReference type="ChEBI" id="CHEBI:30013"/>
        <dbReference type="ChEBI" id="CHEBI:43474"/>
        <dbReference type="ChEBI" id="CHEBI:61977"/>
        <dbReference type="EC" id="3.1.3.16"/>
    </reaction>
</comment>
<evidence type="ECO:0000256" key="8">
    <source>
        <dbReference type="RuleBase" id="RU004273"/>
    </source>
</evidence>
<dbReference type="GO" id="GO:0005634">
    <property type="term" value="C:nucleus"/>
    <property type="evidence" value="ECO:0007669"/>
    <property type="project" value="TreeGrafter"/>
</dbReference>
<comment type="cofactor">
    <cofactor evidence="1">
        <name>Mn(2+)</name>
        <dbReference type="ChEBI" id="CHEBI:29035"/>
    </cofactor>
</comment>
<accession>R4V0W5</accession>
<name>R4V0W5_COPFO</name>
<comment type="catalytic activity">
    <reaction evidence="6">
        <text>O-phospho-L-seryl-[protein] + H2O = L-seryl-[protein] + phosphate</text>
        <dbReference type="Rhea" id="RHEA:20629"/>
        <dbReference type="Rhea" id="RHEA-COMP:9863"/>
        <dbReference type="Rhea" id="RHEA-COMP:11604"/>
        <dbReference type="ChEBI" id="CHEBI:15377"/>
        <dbReference type="ChEBI" id="CHEBI:29999"/>
        <dbReference type="ChEBI" id="CHEBI:43474"/>
        <dbReference type="ChEBI" id="CHEBI:83421"/>
        <dbReference type="EC" id="3.1.3.16"/>
    </reaction>
</comment>
<feature type="domain" description="Serine/threonine specific protein phosphatases" evidence="9">
    <location>
        <begin position="121"/>
        <end position="126"/>
    </location>
</feature>
<dbReference type="InterPro" id="IPR006186">
    <property type="entry name" value="Ser/Thr-sp_prot-phosphatase"/>
</dbReference>
<dbReference type="SUPFAM" id="SSF56300">
    <property type="entry name" value="Metallo-dependent phosphatases"/>
    <property type="match status" value="1"/>
</dbReference>
<evidence type="ECO:0000256" key="4">
    <source>
        <dbReference type="ARBA" id="ARBA00022912"/>
    </source>
</evidence>
<evidence type="ECO:0000256" key="5">
    <source>
        <dbReference type="ARBA" id="ARBA00023211"/>
    </source>
</evidence>
<dbReference type="PANTHER" id="PTHR11668">
    <property type="entry name" value="SERINE/THREONINE PROTEIN PHOSPHATASE"/>
    <property type="match status" value="1"/>
</dbReference>
<dbReference type="EMBL" id="KC632468">
    <property type="protein sequence ID" value="AGM32282.1"/>
    <property type="molecule type" value="mRNA"/>
</dbReference>
<feature type="non-terminal residue" evidence="10">
    <location>
        <position position="303"/>
    </location>
</feature>
<dbReference type="PANTHER" id="PTHR11668:SF300">
    <property type="entry name" value="SERINE_THREONINE-PROTEIN PHOSPHATASE"/>
    <property type="match status" value="1"/>
</dbReference>
<evidence type="ECO:0000259" key="9">
    <source>
        <dbReference type="PROSITE" id="PS00125"/>
    </source>
</evidence>
<dbReference type="AlphaFoldDB" id="R4V0W5"/>
<dbReference type="EC" id="3.1.3.16" evidence="8"/>